<evidence type="ECO:0000313" key="5">
    <source>
        <dbReference type="EMBL" id="MBV7390994.1"/>
    </source>
</evidence>
<evidence type="ECO:0000256" key="3">
    <source>
        <dbReference type="ARBA" id="ARBA00023239"/>
    </source>
</evidence>
<name>A0ABS6TDJ0_9ENTE</name>
<dbReference type="NCBIfam" id="TIGR04350">
    <property type="entry name" value="C_S_lyase_PatB"/>
    <property type="match status" value="1"/>
</dbReference>
<evidence type="ECO:0000259" key="4">
    <source>
        <dbReference type="Pfam" id="PF00155"/>
    </source>
</evidence>
<dbReference type="InterPro" id="IPR004839">
    <property type="entry name" value="Aminotransferase_I/II_large"/>
</dbReference>
<dbReference type="PANTHER" id="PTHR43525">
    <property type="entry name" value="PROTEIN MALY"/>
    <property type="match status" value="1"/>
</dbReference>
<sequence>MNTAEFIETYYTERNNTNSLKVDALQERYGDAGLLPLWVADTEFSVPETVKNVLSERIAHGIFGYSTVPVDYFKAYDGWQKRHAGTQFQAEWLHFSTGVVQALYDLIDCFTEEGDAVLVQPPVYYPFYHAISDKKRSLVTNPLILNDGIYQIDFADFETKIRDNKVKLFILCSPHNPVGRVWQREELEKVLAICEKYQVLVIADEIHSDLILSNQQFTSAITAASNLKSLIVCNAPSKTFNMATLLNAHIWIPSKNNREIFAEWSSRNKQTENSSLGQLAAKTAYQTGDEWLQAFLGVIEENYHYVKDRLQTEIPEIFVGELQGTYLLWLDLSQWIPKEKVKYYIQDKAQLAIDYGEWFSEDCKSCIRINLATSPKNIKIAVDRLIVVDQLKKGVDNHDKI</sequence>
<dbReference type="InterPro" id="IPR027619">
    <property type="entry name" value="C-S_lyase_PatB-like"/>
</dbReference>
<dbReference type="CDD" id="cd00609">
    <property type="entry name" value="AAT_like"/>
    <property type="match status" value="1"/>
</dbReference>
<organism evidence="5 6">
    <name type="scientific">Enterococcus alishanensis</name>
    <dbReference type="NCBI Taxonomy" id="1303817"/>
    <lineage>
        <taxon>Bacteria</taxon>
        <taxon>Bacillati</taxon>
        <taxon>Bacillota</taxon>
        <taxon>Bacilli</taxon>
        <taxon>Lactobacillales</taxon>
        <taxon>Enterococcaceae</taxon>
        <taxon>Enterococcus</taxon>
    </lineage>
</organism>
<gene>
    <name evidence="5" type="ORF">KUA55_09890</name>
</gene>
<dbReference type="Proteomes" id="UP000774130">
    <property type="component" value="Unassembled WGS sequence"/>
</dbReference>
<accession>A0ABS6TDJ0</accession>
<dbReference type="PANTHER" id="PTHR43525:SF1">
    <property type="entry name" value="PROTEIN MALY"/>
    <property type="match status" value="1"/>
</dbReference>
<dbReference type="InterPro" id="IPR051798">
    <property type="entry name" value="Class-II_PLP-Dep_Aminotrans"/>
</dbReference>
<evidence type="ECO:0000256" key="2">
    <source>
        <dbReference type="ARBA" id="ARBA00022898"/>
    </source>
</evidence>
<dbReference type="RefSeq" id="WP_218326025.1">
    <property type="nucleotide sequence ID" value="NZ_JAHUZB010000003.1"/>
</dbReference>
<dbReference type="Pfam" id="PF00155">
    <property type="entry name" value="Aminotran_1_2"/>
    <property type="match status" value="1"/>
</dbReference>
<reference evidence="5 6" key="1">
    <citation type="submission" date="2021-06" db="EMBL/GenBank/DDBJ databases">
        <title>Enterococcus alishanensis sp. nov., a novel lactic acid bacterium isolated from fresh coffee beans.</title>
        <authorList>
            <person name="Chen Y.-S."/>
        </authorList>
    </citation>
    <scope>NUCLEOTIDE SEQUENCE [LARGE SCALE GENOMIC DNA]</scope>
    <source>
        <strain evidence="5 6">ALS3</strain>
    </source>
</reference>
<evidence type="ECO:0000313" key="6">
    <source>
        <dbReference type="Proteomes" id="UP000774130"/>
    </source>
</evidence>
<evidence type="ECO:0000256" key="1">
    <source>
        <dbReference type="ARBA" id="ARBA00001933"/>
    </source>
</evidence>
<protein>
    <submittedName>
        <fullName evidence="5">Pyridoxal phosphate-dependent aminotransferase</fullName>
    </submittedName>
</protein>
<feature type="domain" description="Aminotransferase class I/classII large" evidence="4">
    <location>
        <begin position="61"/>
        <end position="385"/>
    </location>
</feature>
<keyword evidence="6" id="KW-1185">Reference proteome</keyword>
<dbReference type="EMBL" id="JAHUZB010000003">
    <property type="protein sequence ID" value="MBV7390994.1"/>
    <property type="molecule type" value="Genomic_DNA"/>
</dbReference>
<comment type="caution">
    <text evidence="5">The sequence shown here is derived from an EMBL/GenBank/DDBJ whole genome shotgun (WGS) entry which is preliminary data.</text>
</comment>
<keyword evidence="2" id="KW-0663">Pyridoxal phosphate</keyword>
<dbReference type="GO" id="GO:0008483">
    <property type="term" value="F:transaminase activity"/>
    <property type="evidence" value="ECO:0007669"/>
    <property type="project" value="UniProtKB-KW"/>
</dbReference>
<keyword evidence="5" id="KW-0808">Transferase</keyword>
<keyword evidence="3" id="KW-0456">Lyase</keyword>
<proteinExistence type="predicted"/>
<keyword evidence="5" id="KW-0032">Aminotransferase</keyword>
<comment type="cofactor">
    <cofactor evidence="1">
        <name>pyridoxal 5'-phosphate</name>
        <dbReference type="ChEBI" id="CHEBI:597326"/>
    </cofactor>
</comment>